<dbReference type="AlphaFoldDB" id="A0A8J4A4E4"/>
<keyword evidence="5" id="KW-1185">Reference proteome</keyword>
<dbReference type="EMBL" id="BOPO01000124">
    <property type="protein sequence ID" value="GIL30572.1"/>
    <property type="molecule type" value="Genomic_DNA"/>
</dbReference>
<protein>
    <submittedName>
        <fullName evidence="3">Hydrolase</fullName>
    </submittedName>
</protein>
<feature type="domain" description="Isochorismatase-like" evidence="2">
    <location>
        <begin position="34"/>
        <end position="207"/>
    </location>
</feature>
<dbReference type="InterPro" id="IPR050272">
    <property type="entry name" value="Isochorismatase-like_hydrls"/>
</dbReference>
<dbReference type="GO" id="GO:0016787">
    <property type="term" value="F:hydrolase activity"/>
    <property type="evidence" value="ECO:0007669"/>
    <property type="project" value="UniProtKB-KW"/>
</dbReference>
<evidence type="ECO:0000256" key="1">
    <source>
        <dbReference type="ARBA" id="ARBA00022801"/>
    </source>
</evidence>
<organism evidence="3 5">
    <name type="scientific">Actinocatenispora comari</name>
    <dbReference type="NCBI Taxonomy" id="2807577"/>
    <lineage>
        <taxon>Bacteria</taxon>
        <taxon>Bacillati</taxon>
        <taxon>Actinomycetota</taxon>
        <taxon>Actinomycetes</taxon>
        <taxon>Micromonosporales</taxon>
        <taxon>Micromonosporaceae</taxon>
        <taxon>Actinocatenispora</taxon>
    </lineage>
</organism>
<dbReference type="PANTHER" id="PTHR43540">
    <property type="entry name" value="PEROXYUREIDOACRYLATE/UREIDOACRYLATE AMIDOHYDROLASE-RELATED"/>
    <property type="match status" value="1"/>
</dbReference>
<reference evidence="5" key="1">
    <citation type="journal article" date="2021" name="Int. J. Syst. Evol. Microbiol.">
        <title>Actinocatenispora comari sp. nov., an endophytic actinomycete isolated from aerial parts of Comarum salesowianum.</title>
        <authorList>
            <person name="Oyunbileg N."/>
            <person name="Iizaka Y."/>
            <person name="Hamada M."/>
            <person name="Davaapurev B.O."/>
            <person name="Fukumoto A."/>
            <person name="Tsetseg B."/>
            <person name="Kato F."/>
            <person name="Tamura T."/>
            <person name="Batkhuu J."/>
            <person name="Anzai Y."/>
        </authorList>
    </citation>
    <scope>NUCLEOTIDE SEQUENCE [LARGE SCALE GENOMIC DNA]</scope>
    <source>
        <strain evidence="5">NUM-2625</strain>
    </source>
</reference>
<evidence type="ECO:0000259" key="2">
    <source>
        <dbReference type="Pfam" id="PF00857"/>
    </source>
</evidence>
<comment type="caution">
    <text evidence="3">The sequence shown here is derived from an EMBL/GenBank/DDBJ whole genome shotgun (WGS) entry which is preliminary data.</text>
</comment>
<keyword evidence="1 3" id="KW-0378">Hydrolase</keyword>
<evidence type="ECO:0000313" key="4">
    <source>
        <dbReference type="EMBL" id="GIL30572.1"/>
    </source>
</evidence>
<dbReference type="RefSeq" id="WP_207122405.1">
    <property type="nucleotide sequence ID" value="NZ_BOPO01000001.1"/>
</dbReference>
<dbReference type="PANTHER" id="PTHR43540:SF7">
    <property type="entry name" value="ISOCHORISMATASE FAMILY PROTEIN YECD"/>
    <property type="match status" value="1"/>
</dbReference>
<dbReference type="InterPro" id="IPR000868">
    <property type="entry name" value="Isochorismatase-like_dom"/>
</dbReference>
<dbReference type="Proteomes" id="UP000614996">
    <property type="component" value="Unassembled WGS sequence"/>
</dbReference>
<dbReference type="Pfam" id="PF00857">
    <property type="entry name" value="Isochorismatase"/>
    <property type="match status" value="1"/>
</dbReference>
<proteinExistence type="predicted"/>
<evidence type="ECO:0000313" key="5">
    <source>
        <dbReference type="Proteomes" id="UP000614996"/>
    </source>
</evidence>
<dbReference type="SUPFAM" id="SSF52499">
    <property type="entry name" value="Isochorismatase-like hydrolases"/>
    <property type="match status" value="1"/>
</dbReference>
<gene>
    <name evidence="3" type="ORF">NUM_00340</name>
    <name evidence="4" type="ORF">NUM_58260</name>
</gene>
<reference evidence="3" key="2">
    <citation type="submission" date="2021-02" db="EMBL/GenBank/DDBJ databases">
        <title>Whole genome shotgun sequence of Actinocatenispora sp. strain NUM-2625.</title>
        <authorList>
            <person name="Oyunbileg N."/>
            <person name="Iizaka Y."/>
            <person name="Davaapurev BO."/>
            <person name="Fukumoto A."/>
            <person name="Batkhuu J."/>
            <person name="Anzai Y."/>
        </authorList>
    </citation>
    <scope>NUCLEOTIDE SEQUENCE</scope>
    <source>
        <strain evidence="3">NUM-2625</strain>
    </source>
</reference>
<sequence>MVVHPSGIRQDLVDKVVARRGRLHAFERLDPGRTALVVIDLDTGTVRRCLPDTVMATVIAPVNAVAAVRAHGGVVAWVRTPIQRASERFVAIFGPSTARMYEEEGAGVARTLWHELDVRDEDLQAVKTGSSAFFPGKCDVPERLAERGVDTVLIAGAVTNVCCGSSARDASELGYRIVMVSDALVGQSFGVGEAELATIFRCFGDVRPSSEVTALLAAGAG</sequence>
<dbReference type="Gene3D" id="3.40.50.850">
    <property type="entry name" value="Isochorismatase-like"/>
    <property type="match status" value="1"/>
</dbReference>
<accession>A0A8J4A4E4</accession>
<evidence type="ECO:0000313" key="3">
    <source>
        <dbReference type="EMBL" id="GIL24779.1"/>
    </source>
</evidence>
<dbReference type="CDD" id="cd00431">
    <property type="entry name" value="cysteine_hydrolases"/>
    <property type="match status" value="1"/>
</dbReference>
<name>A0A8J4A4E4_9ACTN</name>
<dbReference type="InterPro" id="IPR036380">
    <property type="entry name" value="Isochorismatase-like_sf"/>
</dbReference>
<dbReference type="EMBL" id="BOPO01000001">
    <property type="protein sequence ID" value="GIL24779.1"/>
    <property type="molecule type" value="Genomic_DNA"/>
</dbReference>